<evidence type="ECO:0000313" key="7">
    <source>
        <dbReference type="Proteomes" id="UP000664332"/>
    </source>
</evidence>
<dbReference type="CDD" id="cd00090">
    <property type="entry name" value="HTH_ARSR"/>
    <property type="match status" value="1"/>
</dbReference>
<dbReference type="PRINTS" id="PR00778">
    <property type="entry name" value="HTHARSR"/>
</dbReference>
<evidence type="ECO:0000256" key="2">
    <source>
        <dbReference type="ARBA" id="ARBA00023125"/>
    </source>
</evidence>
<dbReference type="GO" id="GO:0003677">
    <property type="term" value="F:DNA binding"/>
    <property type="evidence" value="ECO:0007669"/>
    <property type="project" value="UniProtKB-KW"/>
</dbReference>
<dbReference type="SUPFAM" id="SSF46785">
    <property type="entry name" value="Winged helix' DNA-binding domain"/>
    <property type="match status" value="1"/>
</dbReference>
<comment type="caution">
    <text evidence="6">The sequence shown here is derived from an EMBL/GenBank/DDBJ whole genome shotgun (WGS) entry which is preliminary data.</text>
</comment>
<dbReference type="Proteomes" id="UP000664332">
    <property type="component" value="Unassembled WGS sequence"/>
</dbReference>
<dbReference type="RefSeq" id="WP_207118641.1">
    <property type="nucleotide sequence ID" value="NZ_JAFLEQ010000008.1"/>
</dbReference>
<dbReference type="AlphaFoldDB" id="A0A939IXQ4"/>
<keyword evidence="7" id="KW-1185">Reference proteome</keyword>
<keyword evidence="1" id="KW-0805">Transcription regulation</keyword>
<dbReference type="Gene3D" id="1.10.10.10">
    <property type="entry name" value="Winged helix-like DNA-binding domain superfamily/Winged helix DNA-binding domain"/>
    <property type="match status" value="1"/>
</dbReference>
<dbReference type="SMART" id="SM00418">
    <property type="entry name" value="HTH_ARSR"/>
    <property type="match status" value="1"/>
</dbReference>
<feature type="region of interest" description="Disordered" evidence="4">
    <location>
        <begin position="1"/>
        <end position="20"/>
    </location>
</feature>
<dbReference type="PROSITE" id="PS50987">
    <property type="entry name" value="HTH_ARSR_2"/>
    <property type="match status" value="1"/>
</dbReference>
<accession>A0A939IXQ4</accession>
<evidence type="ECO:0000256" key="3">
    <source>
        <dbReference type="ARBA" id="ARBA00023163"/>
    </source>
</evidence>
<name>A0A939IXQ4_9CORY</name>
<evidence type="ECO:0000256" key="1">
    <source>
        <dbReference type="ARBA" id="ARBA00023015"/>
    </source>
</evidence>
<dbReference type="PANTHER" id="PTHR43132:SF2">
    <property type="entry name" value="ARSENICAL RESISTANCE OPERON REPRESSOR ARSR-RELATED"/>
    <property type="match status" value="1"/>
</dbReference>
<protein>
    <submittedName>
        <fullName evidence="6">Helix-turn-helix transcriptional regulator</fullName>
    </submittedName>
</protein>
<reference evidence="6" key="1">
    <citation type="submission" date="2021-03" db="EMBL/GenBank/DDBJ databases">
        <authorList>
            <person name="Sun Q."/>
        </authorList>
    </citation>
    <scope>NUCLEOTIDE SEQUENCE</scope>
    <source>
        <strain evidence="6">CCM 8862</strain>
    </source>
</reference>
<feature type="domain" description="HTH arsR-type" evidence="5">
    <location>
        <begin position="24"/>
        <end position="115"/>
    </location>
</feature>
<sequence>MTSKRPAAPNHAAGPECPETTCKLSDVSNRAVDLFKVLADPTRLKLLYTVAESHDGAICSFALGQALGVSPPTVTHHMKKLIRVDLVRREQRGKWAYYSVNPNHFYRVHDLISRL</sequence>
<evidence type="ECO:0000259" key="5">
    <source>
        <dbReference type="PROSITE" id="PS50987"/>
    </source>
</evidence>
<proteinExistence type="predicted"/>
<organism evidence="6 7">
    <name type="scientific">Corynebacterium mendelii</name>
    <dbReference type="NCBI Taxonomy" id="2765362"/>
    <lineage>
        <taxon>Bacteria</taxon>
        <taxon>Bacillati</taxon>
        <taxon>Actinomycetota</taxon>
        <taxon>Actinomycetes</taxon>
        <taxon>Mycobacteriales</taxon>
        <taxon>Corynebacteriaceae</taxon>
        <taxon>Corynebacterium</taxon>
    </lineage>
</organism>
<evidence type="ECO:0000256" key="4">
    <source>
        <dbReference type="SAM" id="MobiDB-lite"/>
    </source>
</evidence>
<evidence type="ECO:0000313" key="6">
    <source>
        <dbReference type="EMBL" id="MBN9643897.1"/>
    </source>
</evidence>
<dbReference type="InterPro" id="IPR001845">
    <property type="entry name" value="HTH_ArsR_DNA-bd_dom"/>
</dbReference>
<dbReference type="NCBIfam" id="NF033788">
    <property type="entry name" value="HTH_metalloreg"/>
    <property type="match status" value="1"/>
</dbReference>
<dbReference type="InterPro" id="IPR051011">
    <property type="entry name" value="Metal_resp_trans_reg"/>
</dbReference>
<gene>
    <name evidence="6" type="ORF">JZY06_04575</name>
</gene>
<dbReference type="InterPro" id="IPR036390">
    <property type="entry name" value="WH_DNA-bd_sf"/>
</dbReference>
<dbReference type="GO" id="GO:0003700">
    <property type="term" value="F:DNA-binding transcription factor activity"/>
    <property type="evidence" value="ECO:0007669"/>
    <property type="project" value="InterPro"/>
</dbReference>
<dbReference type="EMBL" id="JAFLEQ010000008">
    <property type="protein sequence ID" value="MBN9643897.1"/>
    <property type="molecule type" value="Genomic_DNA"/>
</dbReference>
<keyword evidence="3" id="KW-0804">Transcription</keyword>
<dbReference type="PANTHER" id="PTHR43132">
    <property type="entry name" value="ARSENICAL RESISTANCE OPERON REPRESSOR ARSR-RELATED"/>
    <property type="match status" value="1"/>
</dbReference>
<keyword evidence="2" id="KW-0238">DNA-binding</keyword>
<dbReference type="Pfam" id="PF01022">
    <property type="entry name" value="HTH_5"/>
    <property type="match status" value="1"/>
</dbReference>
<dbReference type="InterPro" id="IPR011991">
    <property type="entry name" value="ArsR-like_HTH"/>
</dbReference>
<dbReference type="InterPro" id="IPR036388">
    <property type="entry name" value="WH-like_DNA-bd_sf"/>
</dbReference>